<gene>
    <name evidence="2" type="ORF">NC797_01460</name>
</gene>
<keyword evidence="3" id="KW-1185">Reference proteome</keyword>
<dbReference type="CDD" id="cd07041">
    <property type="entry name" value="STAS_RsbR_RsbS_like"/>
    <property type="match status" value="1"/>
</dbReference>
<dbReference type="InterPro" id="IPR051932">
    <property type="entry name" value="Bact_StressResp_Reg"/>
</dbReference>
<dbReference type="PANTHER" id="PTHR33745">
    <property type="entry name" value="RSBT ANTAGONIST PROTEIN RSBS-RELATED"/>
    <property type="match status" value="1"/>
</dbReference>
<name>A0A9X4AKT8_9BACI</name>
<dbReference type="Proteomes" id="UP001145050">
    <property type="component" value="Unassembled WGS sequence"/>
</dbReference>
<dbReference type="PROSITE" id="PS50801">
    <property type="entry name" value="STAS"/>
    <property type="match status" value="1"/>
</dbReference>
<dbReference type="Pfam" id="PF01740">
    <property type="entry name" value="STAS"/>
    <property type="match status" value="1"/>
</dbReference>
<dbReference type="SUPFAM" id="SSF52091">
    <property type="entry name" value="SpoIIaa-like"/>
    <property type="match status" value="1"/>
</dbReference>
<dbReference type="RefSeq" id="WP_272434835.1">
    <property type="nucleotide sequence ID" value="NZ_JAMQKB010000001.1"/>
</dbReference>
<proteinExistence type="predicted"/>
<dbReference type="PANTHER" id="PTHR33745:SF8">
    <property type="entry name" value="BLUE-LIGHT PHOTORECEPTOR"/>
    <property type="match status" value="1"/>
</dbReference>
<reference evidence="2" key="1">
    <citation type="submission" date="2022-06" db="EMBL/GenBank/DDBJ databases">
        <title>Aquibacillus sp. a new bacterium isolated from soil saline samples.</title>
        <authorList>
            <person name="Galisteo C."/>
            <person name="De La Haba R."/>
            <person name="Sanchez-Porro C."/>
            <person name="Ventosa A."/>
        </authorList>
    </citation>
    <scope>NUCLEOTIDE SEQUENCE</scope>
    <source>
        <strain evidence="2">3ASR75-11</strain>
    </source>
</reference>
<dbReference type="SUPFAM" id="SSF111126">
    <property type="entry name" value="Ligand-binding domain in the NO signalling and Golgi transport"/>
    <property type="match status" value="1"/>
</dbReference>
<dbReference type="InterPro" id="IPR002645">
    <property type="entry name" value="STAS_dom"/>
</dbReference>
<dbReference type="EMBL" id="JAMQKB010000001">
    <property type="protein sequence ID" value="MDC3423174.1"/>
    <property type="molecule type" value="Genomic_DNA"/>
</dbReference>
<dbReference type="InterPro" id="IPR036513">
    <property type="entry name" value="STAS_dom_sf"/>
</dbReference>
<comment type="caution">
    <text evidence="2">The sequence shown here is derived from an EMBL/GenBank/DDBJ whole genome shotgun (WGS) entry which is preliminary data.</text>
</comment>
<evidence type="ECO:0000313" key="3">
    <source>
        <dbReference type="Proteomes" id="UP001145050"/>
    </source>
</evidence>
<evidence type="ECO:0000259" key="1">
    <source>
        <dbReference type="PROSITE" id="PS50801"/>
    </source>
</evidence>
<accession>A0A9X4AKT8</accession>
<protein>
    <submittedName>
        <fullName evidence="2">STAS domain-containing protein</fullName>
    </submittedName>
</protein>
<sequence>MSSAEQPSKSYSWGPEKGSMKFEGQDVLIFWIESAMKSFLDTIEEVSGDDAANVVMETAGFRMGQIVSDFFKGDHSETVVHNLPAIYASAGWMEMEVVAVSEKEKTATIRFKNSWEYKINALQGKTTIGAFIPGHLAGTLTDLFDENVGYRIDKSQLQGDEYDEVSYFPSNKSPIENIHEYTRLQEQKQIQRLEAMVNERTKKLANMVKEISSPIIPVLEDIVVVPLLGKYDEVRANDMFYRTMQNLPAYQSNYLILDLTGLDEIIDEYTISLIHRFTSTTSLLGTKCIIVGISPQLGMKITDANFDLKGIDCFSTLKHAIHFALAQEGKQIIG</sequence>
<dbReference type="InterPro" id="IPR024096">
    <property type="entry name" value="NO_sig/Golgi_transp_ligand-bd"/>
</dbReference>
<dbReference type="AlphaFoldDB" id="A0A9X4AKT8"/>
<dbReference type="Gene3D" id="3.30.1380.20">
    <property type="entry name" value="Trafficking protein particle complex subunit 3"/>
    <property type="match status" value="1"/>
</dbReference>
<organism evidence="2 3">
    <name type="scientific">Terrihalobacillus insolitus</name>
    <dbReference type="NCBI Taxonomy" id="2950438"/>
    <lineage>
        <taxon>Bacteria</taxon>
        <taxon>Bacillati</taxon>
        <taxon>Bacillota</taxon>
        <taxon>Bacilli</taxon>
        <taxon>Bacillales</taxon>
        <taxon>Bacillaceae</taxon>
        <taxon>Terrihalobacillus</taxon>
    </lineage>
</organism>
<dbReference type="Gene3D" id="3.30.750.24">
    <property type="entry name" value="STAS domain"/>
    <property type="match status" value="1"/>
</dbReference>
<evidence type="ECO:0000313" key="2">
    <source>
        <dbReference type="EMBL" id="MDC3423174.1"/>
    </source>
</evidence>
<feature type="domain" description="STAS" evidence="1">
    <location>
        <begin position="212"/>
        <end position="324"/>
    </location>
</feature>